<dbReference type="Pfam" id="PF00072">
    <property type="entry name" value="Response_reg"/>
    <property type="match status" value="1"/>
</dbReference>
<evidence type="ECO:0000256" key="11">
    <source>
        <dbReference type="SAM" id="Coils"/>
    </source>
</evidence>
<evidence type="ECO:0000256" key="9">
    <source>
        <dbReference type="PROSITE-ProRule" id="PRU00110"/>
    </source>
</evidence>
<dbReference type="Pfam" id="PF01584">
    <property type="entry name" value="CheW"/>
    <property type="match status" value="1"/>
</dbReference>
<reference evidence="16 17" key="1">
    <citation type="submission" date="2018-05" db="EMBL/GenBank/DDBJ databases">
        <title>Leucothrix arctica sp. nov., isolated from Arctic seawater.</title>
        <authorList>
            <person name="Choi A."/>
            <person name="Baek K."/>
        </authorList>
    </citation>
    <scope>NUCLEOTIDE SEQUENCE [LARGE SCALE GENOMIC DNA]</scope>
    <source>
        <strain evidence="16 17">IMCC9719</strain>
    </source>
</reference>
<dbReference type="SUPFAM" id="SSF52172">
    <property type="entry name" value="CheY-like"/>
    <property type="match status" value="1"/>
</dbReference>
<feature type="domain" description="Histidine kinase" evidence="12">
    <location>
        <begin position="460"/>
        <end position="704"/>
    </location>
</feature>
<evidence type="ECO:0000256" key="6">
    <source>
        <dbReference type="ARBA" id="ARBA00022777"/>
    </source>
</evidence>
<keyword evidence="11" id="KW-0175">Coiled coil</keyword>
<dbReference type="InterPro" id="IPR002545">
    <property type="entry name" value="CheW-lke_dom"/>
</dbReference>
<dbReference type="PRINTS" id="PR00344">
    <property type="entry name" value="BCTRLSENSOR"/>
</dbReference>
<accession>A0A317CBZ0</accession>
<dbReference type="InterPro" id="IPR004358">
    <property type="entry name" value="Sig_transdc_His_kin-like_C"/>
</dbReference>
<evidence type="ECO:0000256" key="5">
    <source>
        <dbReference type="ARBA" id="ARBA00022679"/>
    </source>
</evidence>
<dbReference type="PROSITE" id="PS50109">
    <property type="entry name" value="HIS_KIN"/>
    <property type="match status" value="1"/>
</dbReference>
<feature type="domain" description="Response regulatory" evidence="13">
    <location>
        <begin position="859"/>
        <end position="975"/>
    </location>
</feature>
<dbReference type="InterPro" id="IPR005467">
    <property type="entry name" value="His_kinase_dom"/>
</dbReference>
<gene>
    <name evidence="16" type="ORF">DKT75_18410</name>
</gene>
<evidence type="ECO:0000313" key="16">
    <source>
        <dbReference type="EMBL" id="PWQ93592.1"/>
    </source>
</evidence>
<dbReference type="RefSeq" id="WP_109825543.1">
    <property type="nucleotide sequence ID" value="NZ_QGKL01000042.1"/>
</dbReference>
<dbReference type="FunFam" id="3.30.565.10:FF:000016">
    <property type="entry name" value="Chemotaxis protein CheA, putative"/>
    <property type="match status" value="1"/>
</dbReference>
<evidence type="ECO:0000259" key="13">
    <source>
        <dbReference type="PROSITE" id="PS50110"/>
    </source>
</evidence>
<dbReference type="SUPFAM" id="SSF47226">
    <property type="entry name" value="Histidine-containing phosphotransfer domain, HPT domain"/>
    <property type="match status" value="1"/>
</dbReference>
<dbReference type="CDD" id="cd00088">
    <property type="entry name" value="HPT"/>
    <property type="match status" value="1"/>
</dbReference>
<dbReference type="InterPro" id="IPR001789">
    <property type="entry name" value="Sig_transdc_resp-reg_receiver"/>
</dbReference>
<organism evidence="16 17">
    <name type="scientific">Leucothrix arctica</name>
    <dbReference type="NCBI Taxonomy" id="1481894"/>
    <lineage>
        <taxon>Bacteria</taxon>
        <taxon>Pseudomonadati</taxon>
        <taxon>Pseudomonadota</taxon>
        <taxon>Gammaproteobacteria</taxon>
        <taxon>Thiotrichales</taxon>
        <taxon>Thiotrichaceae</taxon>
        <taxon>Leucothrix</taxon>
    </lineage>
</organism>
<dbReference type="Gene3D" id="3.30.565.10">
    <property type="entry name" value="Histidine kinase-like ATPase, C-terminal domain"/>
    <property type="match status" value="1"/>
</dbReference>
<feature type="coiled-coil region" evidence="11">
    <location>
        <begin position="420"/>
        <end position="454"/>
    </location>
</feature>
<feature type="modified residue" description="4-aspartylphosphate" evidence="10">
    <location>
        <position position="908"/>
    </location>
</feature>
<dbReference type="Gene3D" id="2.30.30.40">
    <property type="entry name" value="SH3 Domains"/>
    <property type="match status" value="1"/>
</dbReference>
<dbReference type="PROSITE" id="PS50110">
    <property type="entry name" value="RESPONSE_REGULATORY"/>
    <property type="match status" value="1"/>
</dbReference>
<evidence type="ECO:0000259" key="14">
    <source>
        <dbReference type="PROSITE" id="PS50851"/>
    </source>
</evidence>
<keyword evidence="17" id="KW-1185">Reference proteome</keyword>
<dbReference type="InterPro" id="IPR004105">
    <property type="entry name" value="CheA-like_dim"/>
</dbReference>
<dbReference type="Pfam" id="PF01627">
    <property type="entry name" value="Hpt"/>
    <property type="match status" value="1"/>
</dbReference>
<dbReference type="PANTHER" id="PTHR43395">
    <property type="entry name" value="SENSOR HISTIDINE KINASE CHEA"/>
    <property type="match status" value="1"/>
</dbReference>
<dbReference type="SUPFAM" id="SSF50341">
    <property type="entry name" value="CheW-like"/>
    <property type="match status" value="1"/>
</dbReference>
<dbReference type="InterPro" id="IPR036641">
    <property type="entry name" value="HPT_dom_sf"/>
</dbReference>
<dbReference type="CDD" id="cd17546">
    <property type="entry name" value="REC_hyHK_CKI1_RcsC-like"/>
    <property type="match status" value="1"/>
</dbReference>
<feature type="domain" description="HPt" evidence="15">
    <location>
        <begin position="182"/>
        <end position="287"/>
    </location>
</feature>
<evidence type="ECO:0000256" key="3">
    <source>
        <dbReference type="ARBA" id="ARBA00021495"/>
    </source>
</evidence>
<dbReference type="InterPro" id="IPR036890">
    <property type="entry name" value="HATPase_C_sf"/>
</dbReference>
<dbReference type="EMBL" id="QGKL01000042">
    <property type="protein sequence ID" value="PWQ93592.1"/>
    <property type="molecule type" value="Genomic_DNA"/>
</dbReference>
<dbReference type="PROSITE" id="PS50851">
    <property type="entry name" value="CHEW"/>
    <property type="match status" value="1"/>
</dbReference>
<dbReference type="SMART" id="SM00387">
    <property type="entry name" value="HATPase_c"/>
    <property type="match status" value="1"/>
</dbReference>
<dbReference type="SMART" id="SM00260">
    <property type="entry name" value="CheW"/>
    <property type="match status" value="1"/>
</dbReference>
<feature type="domain" description="CheW-like" evidence="14">
    <location>
        <begin position="706"/>
        <end position="841"/>
    </location>
</feature>
<dbReference type="EC" id="2.7.13.3" evidence="2"/>
<proteinExistence type="predicted"/>
<evidence type="ECO:0000256" key="7">
    <source>
        <dbReference type="ARBA" id="ARBA00023012"/>
    </source>
</evidence>
<dbReference type="InterPro" id="IPR051315">
    <property type="entry name" value="Bact_Chemotaxis_CheA"/>
</dbReference>
<evidence type="ECO:0000256" key="10">
    <source>
        <dbReference type="PROSITE-ProRule" id="PRU00169"/>
    </source>
</evidence>
<dbReference type="GO" id="GO:0005737">
    <property type="term" value="C:cytoplasm"/>
    <property type="evidence" value="ECO:0007669"/>
    <property type="project" value="InterPro"/>
</dbReference>
<dbReference type="PANTHER" id="PTHR43395:SF8">
    <property type="entry name" value="HISTIDINE KINASE"/>
    <property type="match status" value="1"/>
</dbReference>
<comment type="caution">
    <text evidence="16">The sequence shown here is derived from an EMBL/GenBank/DDBJ whole genome shotgun (WGS) entry which is preliminary data.</text>
</comment>
<dbReference type="InterPro" id="IPR036061">
    <property type="entry name" value="CheW-like_dom_sf"/>
</dbReference>
<evidence type="ECO:0000313" key="17">
    <source>
        <dbReference type="Proteomes" id="UP000245506"/>
    </source>
</evidence>
<sequence length="976" mass="107713">MLDNRQEVADELEDVALQLADRSMQAEVVDALESQALANDMIAEFERIQLVGEMMEFASLNAIGGWLTTNAQQASDKPKVMAQLQNEGHFFQWAEFLASNIRQQDSSLLPLLSEALQHEDWPVAMPVDTLESVLLSLMPSKTDEATETTLSFDDTENEVIATPIPEIEVEPANTSQYTIQWDDDVHPEILTAFLSDTPDQITESTALIHKIAAGNATQDEHKLAARLTHTIKGASGVVGVTSLIAFTHQLEEILEYSVDRSLSPDNQELLSLSADCLDDMGQAMLNQKPLPAQFESLLSQLETTAIQLNSGVEPSHFGNDDELDDTDEEITFDAPPVKAPVVKKVIKGPDPLALTSELLTSQELFSAGAIQAQRPARSLGNEPTMRVPISLIDDLLNLAEELVTSTSQVSDNIKDMLAQSQNLKKDGDRTDDNMAELEKAIDLQFKQVQKQSEDNPEYDELELEVYNELHSTYGILGETLGDSRELQRSLQQSLRQLNDKLHSHQRINRELNATIINTRMESLESLTPRLERIVRETCRSTGKKATLNIVGSNLAVDTDILKGLTDPLLHLLRNSVDHGIETIEERKKQSKDDTGKIEVSFKQEGRYVIMTLTDDGSGIDADSVYKRALAQNLVTKEQVLTDTEKLELILLAGLSTRDVVSNISGRGVGLDVVQDAVSRLRGSLSIESTPAKGTTISIRLPLTLVAANTIMVKITENTVAIPVDSIDRLHTINSGDLLSDNDHFSVLISNRSYEVIQLSDLLGWGNPRPELTESYPVILVTDRQKYYALIVDSVLQPREVVVKSLAPWLSNVDGLNGACLLSDGAVAAVLDLPRLLQNLSDSTRSAYEDIQQKVSDESVVMVVDDSLSNRKALSITAQQLGYTTVTAVDGQDALEQMQDNIPDLILSDLEMPRVNGLELAKAIRADESLAHIPFVMITSRATNKHRKQAQIAGANDYLIKPVDRETLQNHIEKWLK</sequence>
<dbReference type="Pfam" id="PF02518">
    <property type="entry name" value="HATPase_c"/>
    <property type="match status" value="1"/>
</dbReference>
<dbReference type="InterPro" id="IPR011006">
    <property type="entry name" value="CheY-like_superfamily"/>
</dbReference>
<dbReference type="Gene3D" id="3.40.50.2300">
    <property type="match status" value="1"/>
</dbReference>
<dbReference type="PROSITE" id="PS50894">
    <property type="entry name" value="HPT"/>
    <property type="match status" value="1"/>
</dbReference>
<dbReference type="OrthoDB" id="9803176at2"/>
<dbReference type="AlphaFoldDB" id="A0A317CBZ0"/>
<keyword evidence="5" id="KW-0808">Transferase</keyword>
<dbReference type="InterPro" id="IPR008207">
    <property type="entry name" value="Sig_transdc_His_kin_Hpt_dom"/>
</dbReference>
<keyword evidence="4 10" id="KW-0597">Phosphoprotein</keyword>
<dbReference type="SMART" id="SM01231">
    <property type="entry name" value="H-kinase_dim"/>
    <property type="match status" value="1"/>
</dbReference>
<dbReference type="SUPFAM" id="SSF55874">
    <property type="entry name" value="ATPase domain of HSP90 chaperone/DNA topoisomerase II/histidine kinase"/>
    <property type="match status" value="1"/>
</dbReference>
<dbReference type="Proteomes" id="UP000245506">
    <property type="component" value="Unassembled WGS sequence"/>
</dbReference>
<keyword evidence="7" id="KW-0902">Two-component regulatory system</keyword>
<dbReference type="InterPro" id="IPR003594">
    <property type="entry name" value="HATPase_dom"/>
</dbReference>
<comment type="catalytic activity">
    <reaction evidence="1">
        <text>ATP + protein L-histidine = ADP + protein N-phospho-L-histidine.</text>
        <dbReference type="EC" id="2.7.13.3"/>
    </reaction>
</comment>
<name>A0A317CBZ0_9GAMM</name>
<protein>
    <recommendedName>
        <fullName evidence="3">Chemotaxis protein CheA</fullName>
        <ecNumber evidence="2">2.7.13.3</ecNumber>
    </recommendedName>
</protein>
<comment type="function">
    <text evidence="8">Involved in the transmission of sensory signals from the chemoreceptors to the flagellar motors. CheA is autophosphorylated; it can transfer its phosphate group to either CheB or CheY.</text>
</comment>
<feature type="modified residue" description="Phosphohistidine" evidence="9">
    <location>
        <position position="229"/>
    </location>
</feature>
<evidence type="ECO:0000259" key="12">
    <source>
        <dbReference type="PROSITE" id="PS50109"/>
    </source>
</evidence>
<evidence type="ECO:0000256" key="8">
    <source>
        <dbReference type="ARBA" id="ARBA00035100"/>
    </source>
</evidence>
<dbReference type="SMART" id="SM00448">
    <property type="entry name" value="REC"/>
    <property type="match status" value="1"/>
</dbReference>
<dbReference type="Gene3D" id="1.20.120.160">
    <property type="entry name" value="HPT domain"/>
    <property type="match status" value="1"/>
</dbReference>
<evidence type="ECO:0000256" key="4">
    <source>
        <dbReference type="ARBA" id="ARBA00022553"/>
    </source>
</evidence>
<keyword evidence="6" id="KW-0418">Kinase</keyword>
<dbReference type="GO" id="GO:0000155">
    <property type="term" value="F:phosphorelay sensor kinase activity"/>
    <property type="evidence" value="ECO:0007669"/>
    <property type="project" value="InterPro"/>
</dbReference>
<evidence type="ECO:0000256" key="1">
    <source>
        <dbReference type="ARBA" id="ARBA00000085"/>
    </source>
</evidence>
<evidence type="ECO:0000259" key="15">
    <source>
        <dbReference type="PROSITE" id="PS50894"/>
    </source>
</evidence>
<dbReference type="GO" id="GO:0006935">
    <property type="term" value="P:chemotaxis"/>
    <property type="evidence" value="ECO:0007669"/>
    <property type="project" value="InterPro"/>
</dbReference>
<evidence type="ECO:0000256" key="2">
    <source>
        <dbReference type="ARBA" id="ARBA00012438"/>
    </source>
</evidence>